<dbReference type="EMBL" id="JACRST010000009">
    <property type="protein sequence ID" value="MBC8546725.1"/>
    <property type="molecule type" value="Genomic_DNA"/>
</dbReference>
<dbReference type="SUPFAM" id="SSF81301">
    <property type="entry name" value="Nucleotidyltransferase"/>
    <property type="match status" value="1"/>
</dbReference>
<reference evidence="2" key="1">
    <citation type="submission" date="2020-08" db="EMBL/GenBank/DDBJ databases">
        <title>Genome public.</title>
        <authorList>
            <person name="Liu C."/>
            <person name="Sun Q."/>
        </authorList>
    </citation>
    <scope>NUCLEOTIDE SEQUENCE</scope>
    <source>
        <strain evidence="2">NSJ-31</strain>
    </source>
</reference>
<accession>A0A926I4T4</accession>
<dbReference type="RefSeq" id="WP_249282804.1">
    <property type="nucleotide sequence ID" value="NZ_JACRST010000009.1"/>
</dbReference>
<evidence type="ECO:0000259" key="1">
    <source>
        <dbReference type="Pfam" id="PF01909"/>
    </source>
</evidence>
<evidence type="ECO:0000313" key="3">
    <source>
        <dbReference type="Proteomes" id="UP000653127"/>
    </source>
</evidence>
<keyword evidence="3" id="KW-1185">Reference proteome</keyword>
<comment type="caution">
    <text evidence="2">The sequence shown here is derived from an EMBL/GenBank/DDBJ whole genome shotgun (WGS) entry which is preliminary data.</text>
</comment>
<dbReference type="CDD" id="cd05403">
    <property type="entry name" value="NT_KNTase_like"/>
    <property type="match status" value="1"/>
</dbReference>
<dbReference type="Pfam" id="PF01909">
    <property type="entry name" value="NTP_transf_2"/>
    <property type="match status" value="1"/>
</dbReference>
<feature type="domain" description="Polymerase nucleotidyl transferase" evidence="1">
    <location>
        <begin position="26"/>
        <end position="53"/>
    </location>
</feature>
<dbReference type="InterPro" id="IPR043519">
    <property type="entry name" value="NT_sf"/>
</dbReference>
<name>A0A926I4T4_9FIRM</name>
<dbReference type="AlphaFoldDB" id="A0A926I4T4"/>
<dbReference type="Gene3D" id="3.30.460.10">
    <property type="entry name" value="Beta Polymerase, domain 2"/>
    <property type="match status" value="1"/>
</dbReference>
<evidence type="ECO:0000313" key="2">
    <source>
        <dbReference type="EMBL" id="MBC8546725.1"/>
    </source>
</evidence>
<organism evidence="2 3">
    <name type="scientific">Ligaoa zhengdingensis</name>
    <dbReference type="NCBI Taxonomy" id="2763658"/>
    <lineage>
        <taxon>Bacteria</taxon>
        <taxon>Bacillati</taxon>
        <taxon>Bacillota</taxon>
        <taxon>Clostridia</taxon>
        <taxon>Eubacteriales</taxon>
        <taxon>Oscillospiraceae</taxon>
        <taxon>Ligaoa</taxon>
    </lineage>
</organism>
<protein>
    <submittedName>
        <fullName evidence="2">Nucleotidyltransferase domain-containing protein</fullName>
    </submittedName>
</protein>
<proteinExistence type="predicted"/>
<dbReference type="GO" id="GO:0016779">
    <property type="term" value="F:nucleotidyltransferase activity"/>
    <property type="evidence" value="ECO:0007669"/>
    <property type="project" value="InterPro"/>
</dbReference>
<gene>
    <name evidence="2" type="ORF">H8711_07225</name>
</gene>
<sequence length="146" mass="16684">MINYDLWIKEIMMGKIMNCFGSRVHFVGIQGSYRRGEATEQSDIDLVFILDSLGMEDLAEYRAIVQSMPHAEKACGFVSGRAELLAWPKLDLFQFYHDTQPLYGSLDELLPFITRRDIRQSVSVQAANLYHAACHSYLLQRCTKGT</sequence>
<dbReference type="InterPro" id="IPR002934">
    <property type="entry name" value="Polymerase_NTP_transf_dom"/>
</dbReference>
<dbReference type="Proteomes" id="UP000653127">
    <property type="component" value="Unassembled WGS sequence"/>
</dbReference>